<dbReference type="Proteomes" id="UP000078541">
    <property type="component" value="Unassembled WGS sequence"/>
</dbReference>
<evidence type="ECO:0000313" key="3">
    <source>
        <dbReference type="Proteomes" id="UP000078541"/>
    </source>
</evidence>
<dbReference type="STRING" id="34720.A0A151JTL1"/>
<name>A0A151JTL1_9HYME</name>
<evidence type="ECO:0000259" key="1">
    <source>
        <dbReference type="Pfam" id="PF23055"/>
    </source>
</evidence>
<dbReference type="AlphaFoldDB" id="A0A151JTL1"/>
<keyword evidence="3" id="KW-1185">Reference proteome</keyword>
<feature type="non-terminal residue" evidence="2">
    <location>
        <position position="1"/>
    </location>
</feature>
<evidence type="ECO:0000313" key="2">
    <source>
        <dbReference type="EMBL" id="KYN32546.1"/>
    </source>
</evidence>
<feature type="domain" description="DUF7041" evidence="1">
    <location>
        <begin position="1"/>
        <end position="64"/>
    </location>
</feature>
<sequence>VDCEFQAAEITVDVTKFGYALTAIGPRYIAEVRDIIMNPPAERPYEILKAELIKHLTLSQEHKTFCDIFVVSRGSGHRGVTRTADTVDQFADAIVEATRAPAFQIAEVTRAMQFKVQTMQLQSKRS</sequence>
<proteinExistence type="predicted"/>
<protein>
    <recommendedName>
        <fullName evidence="1">DUF7041 domain-containing protein</fullName>
    </recommendedName>
</protein>
<dbReference type="Pfam" id="PF23055">
    <property type="entry name" value="DUF7041"/>
    <property type="match status" value="1"/>
</dbReference>
<dbReference type="InterPro" id="IPR055469">
    <property type="entry name" value="DUF7041"/>
</dbReference>
<dbReference type="EMBL" id="KQ981952">
    <property type="protein sequence ID" value="KYN32546.1"/>
    <property type="molecule type" value="Genomic_DNA"/>
</dbReference>
<reference evidence="2 3" key="1">
    <citation type="submission" date="2016-03" db="EMBL/GenBank/DDBJ databases">
        <title>Trachymyrmex septentrionalis WGS genome.</title>
        <authorList>
            <person name="Nygaard S."/>
            <person name="Hu H."/>
            <person name="Boomsma J."/>
            <person name="Zhang G."/>
        </authorList>
    </citation>
    <scope>NUCLEOTIDE SEQUENCE [LARGE SCALE GENOMIC DNA]</scope>
    <source>
        <strain evidence="2">Tsep2-gDNA-1</strain>
        <tissue evidence="2">Whole body</tissue>
    </source>
</reference>
<organism evidence="2 3">
    <name type="scientific">Trachymyrmex septentrionalis</name>
    <dbReference type="NCBI Taxonomy" id="34720"/>
    <lineage>
        <taxon>Eukaryota</taxon>
        <taxon>Metazoa</taxon>
        <taxon>Ecdysozoa</taxon>
        <taxon>Arthropoda</taxon>
        <taxon>Hexapoda</taxon>
        <taxon>Insecta</taxon>
        <taxon>Pterygota</taxon>
        <taxon>Neoptera</taxon>
        <taxon>Endopterygota</taxon>
        <taxon>Hymenoptera</taxon>
        <taxon>Apocrita</taxon>
        <taxon>Aculeata</taxon>
        <taxon>Formicoidea</taxon>
        <taxon>Formicidae</taxon>
        <taxon>Myrmicinae</taxon>
        <taxon>Trachymyrmex</taxon>
    </lineage>
</organism>
<accession>A0A151JTL1</accession>
<gene>
    <name evidence="2" type="ORF">ALC56_13144</name>
</gene>